<name>A0A0H5R3T6_9EUKA</name>
<sequence>IVSEALVAITPVCERHLAVRSWSSFAVGYDAGQDEETLSTVVVVEVQTTSPTCRTGPLAVLAQTGRIGPLSRTSDIDEDSTRPLNERHPEEQPCNAASVV</sequence>
<feature type="region of interest" description="Disordered" evidence="1">
    <location>
        <begin position="64"/>
        <end position="100"/>
    </location>
</feature>
<protein>
    <submittedName>
        <fullName evidence="2">Uncharacterized protein</fullName>
    </submittedName>
</protein>
<dbReference type="EMBL" id="HACM01008139">
    <property type="protein sequence ID" value="CRZ08581.1"/>
    <property type="molecule type" value="Transcribed_RNA"/>
</dbReference>
<dbReference type="AlphaFoldDB" id="A0A0H5R3T6"/>
<feature type="compositionally biased region" description="Basic and acidic residues" evidence="1">
    <location>
        <begin position="79"/>
        <end position="91"/>
    </location>
</feature>
<dbReference type="EMBL" id="HACM01008141">
    <property type="protein sequence ID" value="CRZ08583.1"/>
    <property type="molecule type" value="Transcribed_RNA"/>
</dbReference>
<feature type="non-terminal residue" evidence="2">
    <location>
        <position position="1"/>
    </location>
</feature>
<proteinExistence type="predicted"/>
<reference evidence="2" key="1">
    <citation type="submission" date="2015-04" db="EMBL/GenBank/DDBJ databases">
        <title>The genome sequence of the plant pathogenic Rhizarian Plasmodiophora brassicae reveals insights in its biotrophic life cycle and the origin of chitin synthesis.</title>
        <authorList>
            <person name="Schwelm A."/>
            <person name="Fogelqvist J."/>
            <person name="Knaust A."/>
            <person name="Julke S."/>
            <person name="Lilja T."/>
            <person name="Dhandapani V."/>
            <person name="Bonilla-Rosso G."/>
            <person name="Karlsson M."/>
            <person name="Shevchenko A."/>
            <person name="Choi S.R."/>
            <person name="Kim H.G."/>
            <person name="Park J.Y."/>
            <person name="Lim Y.P."/>
            <person name="Ludwig-Muller J."/>
            <person name="Dixelius C."/>
        </authorList>
    </citation>
    <scope>NUCLEOTIDE SEQUENCE</scope>
    <source>
        <tissue evidence="2">Potato root galls</tissue>
    </source>
</reference>
<evidence type="ECO:0000256" key="1">
    <source>
        <dbReference type="SAM" id="MobiDB-lite"/>
    </source>
</evidence>
<accession>A0A0H5R3T6</accession>
<evidence type="ECO:0000313" key="2">
    <source>
        <dbReference type="EMBL" id="CRZ08581.1"/>
    </source>
</evidence>
<organism evidence="2">
    <name type="scientific">Spongospora subterranea</name>
    <dbReference type="NCBI Taxonomy" id="70186"/>
    <lineage>
        <taxon>Eukaryota</taxon>
        <taxon>Sar</taxon>
        <taxon>Rhizaria</taxon>
        <taxon>Endomyxa</taxon>
        <taxon>Phytomyxea</taxon>
        <taxon>Plasmodiophorida</taxon>
        <taxon>Plasmodiophoridae</taxon>
        <taxon>Spongospora</taxon>
    </lineage>
</organism>